<feature type="region of interest" description="Disordered" evidence="2">
    <location>
        <begin position="1646"/>
        <end position="1787"/>
    </location>
</feature>
<evidence type="ECO:0000313" key="3">
    <source>
        <dbReference type="EMBL" id="GFS15635.1"/>
    </source>
</evidence>
<feature type="region of interest" description="Disordered" evidence="2">
    <location>
        <begin position="1087"/>
        <end position="1390"/>
    </location>
</feature>
<name>A0AAV4J164_9GAST</name>
<evidence type="ECO:0000313" key="4">
    <source>
        <dbReference type="Proteomes" id="UP000762676"/>
    </source>
</evidence>
<gene>
    <name evidence="3" type="ORF">ElyMa_006775400</name>
</gene>
<dbReference type="EMBL" id="BMAT01013584">
    <property type="protein sequence ID" value="GFS15635.1"/>
    <property type="molecule type" value="Genomic_DNA"/>
</dbReference>
<feature type="compositionally biased region" description="Basic and acidic residues" evidence="2">
    <location>
        <begin position="1831"/>
        <end position="1860"/>
    </location>
</feature>
<feature type="compositionally biased region" description="Basic and acidic residues" evidence="2">
    <location>
        <begin position="88"/>
        <end position="109"/>
    </location>
</feature>
<feature type="region of interest" description="Disordered" evidence="2">
    <location>
        <begin position="387"/>
        <end position="406"/>
    </location>
</feature>
<proteinExistence type="predicted"/>
<feature type="compositionally biased region" description="Low complexity" evidence="2">
    <location>
        <begin position="1169"/>
        <end position="1179"/>
    </location>
</feature>
<feature type="region of interest" description="Disordered" evidence="2">
    <location>
        <begin position="76"/>
        <end position="169"/>
    </location>
</feature>
<sequence>MKASADDAAAVEADTLLEGITEKANKPSVSSEDDKNDDYDLLSADGTFNILQYADLDLDDLDEKMFAEEKMFEQLDFIEDQANGQSTEQKKSEDGEESKGTVKDERESLPEAGRAAGTDFQAQFLEFNQRQKSVDAKEEGGAPRPWGESEDTAAERKAAEEKEKEKTEVGQIAAMLQGGTEAIAARLNVSETAPPDMKPSLDPAGNLIGNMGQGHPRPPFTPNLSSPHHTQMSPSMQPTSSGLPSPKLMHSPRSGQPSPRTPGIQSPFNTLLAGRHSASPHSQPMTPGGPQLSPFSGTNVQMPFSPPANAGQPYPQGPGSAPHSPYPTSSQAPFASMPSPGPQHMMSPGYPPQNMGPRPPAGYNQLGPRGPMFGMRRRLCFYSIRRGPTAEGQPGRFPRPPDPGHMEGVEGLGPRMPQPMTMPDGRPHPMYQQMQVRGMRGPSQTQGHSSLQQQLTHAPNRHQFPGQPPHAPPMARLSHPQQMRAVGPQAGPVPRQPGVQFPGAPAPTSTPGGQMREQHTLLDELLEQEKEEQKRQAEQQAMMHRRDGMPTPAGAGPEQGSMGQTVQHSQMGIRMEHPGVRMPGPPLDAAGQSWGPGMDPGQPGQFQQVRPGGFPPRMMHPGMGPRPPGPYPGPGDMRSAAPGVGAPGAGAPGQPLPMGPPTPVNPPSGEMGPEYERQAALYEDWLAKQAIYLESQVKTFETQVQKLKRAKKTIQARQRLAKKNEQQLNPADTAELERISTEQSGLQKQLEAQRKLFRQHQHVMQDYKTKQHEQFGRMWSGGLAETPMPGTGPSQPRTPGGHNSVRLSPTARQEYEAYMQNRIRMANQQQQQNRMRPPTTILGDNNPFSEAFQQREQIQRPMMPPGMPGPQGMVPGGLPPHPPGSMGAMGQQMPRPQGPPYQGMMGMQQQQQQHPPEQMASSSGPAMGPGGIRNNAASSAGVSSATMSPSSEVNPAATNIIAPAGATTVASNVNTKNMLSKPGAQPTPPTQSTNNSMATSAVTSIATSGSSPSALMASSNQMSLTATPGMAVTSAAAAQVPSMSVGHSTVTTTSSVQSGAAVSTLTSVVSSQPGPVTSMGQVAQQQMSMMVSPSAGSAGAPPSQPTGPEGSQTGQHPTTPGQQGPLGRRGPQDGGQMPFFRDQNMPFEGTGGQRFPRPPGPVGYSEAVPTPGQLQGPQGPRLPPYPGSSGMFPPRGTAPSTLQGPPGIESTRLPFQHGMGFNQGMTSDQTAAPPPPPPPPPPPAPKEKKKRKKKKKTEEMEGAQSQPLPPSMPNPAMLGQIGNQAGGPTSTGSSAMLPPVSKPAELPRPQSETDRRILEILTNSQKELQNPTSPSSARGGKSPRSRSPARAQAQVAAAASAVAAPSPLTSVGMESDKTQNQGSISIPGSAQPQASIELTAASSSSAQLLNVGAKMAEVGGEKGDVKMTQAAGPTQVSQAGEEVKEGVPGPFPVHMGQRMPLTQQQPHGSLPSGFPSQQHMQHLQNLARMQHIQQQQFPGMQEAGGPRHPGMEGHPHMSLGGPRYPQLHGYPPHRQRFAQGMNVAGSGSGPNVPHNFHARGGPLPPHMGVRPGHPRYPPHLQQQQSPRMPGDSRLPVDPRGMMMGSHGAMIGGQRMGVPPPQMIQQHERLAGPSASLPQQQLTPLSQNPQVAAGGQTVSLSSSTAETQGSSGSSLQKPLVSQNSAPPFSIGTDPSLAPPPQSSPSSSSPVPPLPTRPTGITITKSEESSTLPSTAIMPHSVTTAPTSMSSSVSSSSPSVSQTLPQGSSTTTDLKYGVSESEPNIPNSSLSFMAATSSITPVILSSTSSSTPPSDPSFSTSSVASSSAETNVSEEKKDCDKDKSRGKDNDDGKSKVEKECTDGIHCGTDDEDEKKTKKECTDGIHCGTDDEDEGKSKRVCSDGIHCGTDDEDQGKSKKKCTDDDEDEGKSKTVCSDGIHCGTDDEDEGKSKKECTDGIHCSTDDEDEGKSKKECTDGIHCGTDDEDEGKSKEECTDGIHCGTDDEDEE</sequence>
<feature type="region of interest" description="Disordered" evidence="2">
    <location>
        <begin position="437"/>
        <end position="515"/>
    </location>
</feature>
<feature type="region of interest" description="Disordered" evidence="2">
    <location>
        <begin position="619"/>
        <end position="660"/>
    </location>
</feature>
<feature type="region of interest" description="Disordered" evidence="2">
    <location>
        <begin position="1"/>
        <end position="41"/>
    </location>
</feature>
<comment type="caution">
    <text evidence="3">The sequence shown here is derived from an EMBL/GenBank/DDBJ whole genome shotgun (WGS) entry which is preliminary data.</text>
</comment>
<feature type="compositionally biased region" description="Polar residues" evidence="2">
    <location>
        <begin position="293"/>
        <end position="302"/>
    </location>
</feature>
<dbReference type="Proteomes" id="UP000762676">
    <property type="component" value="Unassembled WGS sequence"/>
</dbReference>
<keyword evidence="4" id="KW-1185">Reference proteome</keyword>
<evidence type="ECO:0000256" key="1">
    <source>
        <dbReference type="SAM" id="Coils"/>
    </source>
</evidence>
<feature type="compositionally biased region" description="Pro residues" evidence="2">
    <location>
        <begin position="1232"/>
        <end position="1244"/>
    </location>
</feature>
<feature type="region of interest" description="Disordered" evidence="2">
    <location>
        <begin position="1428"/>
        <end position="1447"/>
    </location>
</feature>
<keyword evidence="1" id="KW-0175">Coiled coil</keyword>
<feature type="compositionally biased region" description="Polar residues" evidence="2">
    <location>
        <begin position="442"/>
        <end position="457"/>
    </location>
</feature>
<reference evidence="3 4" key="1">
    <citation type="journal article" date="2021" name="Elife">
        <title>Chloroplast acquisition without the gene transfer in kleptoplastic sea slugs, Plakobranchus ocellatus.</title>
        <authorList>
            <person name="Maeda T."/>
            <person name="Takahashi S."/>
            <person name="Yoshida T."/>
            <person name="Shimamura S."/>
            <person name="Takaki Y."/>
            <person name="Nagai Y."/>
            <person name="Toyoda A."/>
            <person name="Suzuki Y."/>
            <person name="Arimoto A."/>
            <person name="Ishii H."/>
            <person name="Satoh N."/>
            <person name="Nishiyama T."/>
            <person name="Hasebe M."/>
            <person name="Maruyama T."/>
            <person name="Minagawa J."/>
            <person name="Obokata J."/>
            <person name="Shigenobu S."/>
        </authorList>
    </citation>
    <scope>NUCLEOTIDE SEQUENCE [LARGE SCALE GENOMIC DNA]</scope>
</reference>
<feature type="compositionally biased region" description="Polar residues" evidence="2">
    <location>
        <begin position="1321"/>
        <end position="1332"/>
    </location>
</feature>
<organism evidence="3 4">
    <name type="scientific">Elysia marginata</name>
    <dbReference type="NCBI Taxonomy" id="1093978"/>
    <lineage>
        <taxon>Eukaryota</taxon>
        <taxon>Metazoa</taxon>
        <taxon>Spiralia</taxon>
        <taxon>Lophotrochozoa</taxon>
        <taxon>Mollusca</taxon>
        <taxon>Gastropoda</taxon>
        <taxon>Heterobranchia</taxon>
        <taxon>Euthyneura</taxon>
        <taxon>Panpulmonata</taxon>
        <taxon>Sacoglossa</taxon>
        <taxon>Placobranchoidea</taxon>
        <taxon>Plakobranchidae</taxon>
        <taxon>Elysia</taxon>
    </lineage>
</organism>
<feature type="region of interest" description="Disordered" evidence="2">
    <location>
        <begin position="1566"/>
        <end position="1595"/>
    </location>
</feature>
<feature type="compositionally biased region" description="Polar residues" evidence="2">
    <location>
        <begin position="253"/>
        <end position="269"/>
    </location>
</feature>
<feature type="compositionally biased region" description="Low complexity" evidence="2">
    <location>
        <begin position="902"/>
        <end position="926"/>
    </location>
</feature>
<feature type="compositionally biased region" description="Low complexity" evidence="2">
    <location>
        <begin position="936"/>
        <end position="951"/>
    </location>
</feature>
<accession>A0AAV4J164</accession>
<feature type="compositionally biased region" description="Polar residues" evidence="2">
    <location>
        <begin position="1378"/>
        <end position="1390"/>
    </location>
</feature>
<feature type="compositionally biased region" description="Basic and acidic residues" evidence="2">
    <location>
        <begin position="153"/>
        <end position="168"/>
    </location>
</feature>
<feature type="region of interest" description="Disordered" evidence="2">
    <location>
        <begin position="902"/>
        <end position="953"/>
    </location>
</feature>
<feature type="region of interest" description="Disordered" evidence="2">
    <location>
        <begin position="783"/>
        <end position="807"/>
    </location>
</feature>
<evidence type="ECO:0000256" key="2">
    <source>
        <dbReference type="SAM" id="MobiDB-lite"/>
    </source>
</evidence>
<feature type="compositionally biased region" description="Low complexity" evidence="2">
    <location>
        <begin position="502"/>
        <end position="513"/>
    </location>
</feature>
<feature type="compositionally biased region" description="Pro residues" evidence="2">
    <location>
        <begin position="624"/>
        <end position="633"/>
    </location>
</feature>
<feature type="region of interest" description="Disordered" evidence="2">
    <location>
        <begin position="1802"/>
        <end position="2006"/>
    </location>
</feature>
<feature type="region of interest" description="Disordered" evidence="2">
    <location>
        <begin position="976"/>
        <end position="998"/>
    </location>
</feature>
<feature type="coiled-coil region" evidence="1">
    <location>
        <begin position="697"/>
        <end position="727"/>
    </location>
</feature>
<feature type="compositionally biased region" description="Low complexity" evidence="2">
    <location>
        <begin position="634"/>
        <end position="644"/>
    </location>
</feature>
<feature type="compositionally biased region" description="Polar residues" evidence="2">
    <location>
        <begin position="1655"/>
        <end position="1685"/>
    </location>
</feature>
<feature type="compositionally biased region" description="Polar residues" evidence="2">
    <location>
        <begin position="1281"/>
        <end position="1294"/>
    </location>
</feature>
<feature type="compositionally biased region" description="Polar residues" evidence="2">
    <location>
        <begin position="222"/>
        <end position="243"/>
    </location>
</feature>
<feature type="compositionally biased region" description="Polar residues" evidence="2">
    <location>
        <begin position="1760"/>
        <end position="1771"/>
    </location>
</feature>
<feature type="compositionally biased region" description="Low complexity" evidence="2">
    <location>
        <begin position="1333"/>
        <end position="1367"/>
    </location>
</feature>
<feature type="compositionally biased region" description="Low complexity" evidence="2">
    <location>
        <begin position="1802"/>
        <end position="1825"/>
    </location>
</feature>
<feature type="compositionally biased region" description="Low complexity" evidence="2">
    <location>
        <begin position="1739"/>
        <end position="1759"/>
    </location>
</feature>
<protein>
    <submittedName>
        <fullName evidence="3">Histone-lysine N-methyltransferase MLL3</fullName>
    </submittedName>
</protein>
<feature type="compositionally biased region" description="Basic and acidic residues" evidence="2">
    <location>
        <begin position="132"/>
        <end position="141"/>
    </location>
</feature>
<feature type="region of interest" description="Disordered" evidence="2">
    <location>
        <begin position="191"/>
        <end position="370"/>
    </location>
</feature>
<feature type="compositionally biased region" description="Low complexity" evidence="2">
    <location>
        <begin position="1087"/>
        <end position="1129"/>
    </location>
</feature>
<feature type="compositionally biased region" description="Basic and acidic residues" evidence="2">
    <location>
        <begin position="1871"/>
        <end position="1880"/>
    </location>
</feature>
<feature type="compositionally biased region" description="Polar residues" evidence="2">
    <location>
        <begin position="1717"/>
        <end position="1732"/>
    </location>
</feature>